<keyword evidence="1" id="KW-0732">Signal</keyword>
<reference evidence="2 3" key="1">
    <citation type="submission" date="2016-10" db="EMBL/GenBank/DDBJ databases">
        <authorList>
            <person name="de Groot N.N."/>
        </authorList>
    </citation>
    <scope>NUCLEOTIDE SEQUENCE [LARGE SCALE GENOMIC DNA]</scope>
    <source>
        <strain evidence="2 3">DSM 21800</strain>
    </source>
</reference>
<evidence type="ECO:0000256" key="1">
    <source>
        <dbReference type="SAM" id="SignalP"/>
    </source>
</evidence>
<dbReference type="Proteomes" id="UP000199103">
    <property type="component" value="Chromosome I"/>
</dbReference>
<gene>
    <name evidence="2" type="ORF">SAMN04489812_3297</name>
</gene>
<evidence type="ECO:0000313" key="2">
    <source>
        <dbReference type="EMBL" id="SDS86666.1"/>
    </source>
</evidence>
<dbReference type="AlphaFoldDB" id="A0A1H1VQZ3"/>
<dbReference type="PROSITE" id="PS51318">
    <property type="entry name" value="TAT"/>
    <property type="match status" value="1"/>
</dbReference>
<dbReference type="InterPro" id="IPR006311">
    <property type="entry name" value="TAT_signal"/>
</dbReference>
<accession>A0A1H1VQZ3</accession>
<proteinExistence type="predicted"/>
<feature type="signal peptide" evidence="1">
    <location>
        <begin position="1"/>
        <end position="31"/>
    </location>
</feature>
<keyword evidence="3" id="KW-1185">Reference proteome</keyword>
<feature type="chain" id="PRO_5009263613" evidence="1">
    <location>
        <begin position="32"/>
        <end position="86"/>
    </location>
</feature>
<evidence type="ECO:0000313" key="3">
    <source>
        <dbReference type="Proteomes" id="UP000199103"/>
    </source>
</evidence>
<name>A0A1H1VQZ3_9ACTN</name>
<dbReference type="STRING" id="630515.SAMN04489812_3297"/>
<dbReference type="RefSeq" id="WP_091526523.1">
    <property type="nucleotide sequence ID" value="NZ_LT629772.1"/>
</dbReference>
<dbReference type="EMBL" id="LT629772">
    <property type="protein sequence ID" value="SDS86666.1"/>
    <property type="molecule type" value="Genomic_DNA"/>
</dbReference>
<organism evidence="2 3">
    <name type="scientific">Microlunatus soli</name>
    <dbReference type="NCBI Taxonomy" id="630515"/>
    <lineage>
        <taxon>Bacteria</taxon>
        <taxon>Bacillati</taxon>
        <taxon>Actinomycetota</taxon>
        <taxon>Actinomycetes</taxon>
        <taxon>Propionibacteriales</taxon>
        <taxon>Propionibacteriaceae</taxon>
        <taxon>Microlunatus</taxon>
    </lineage>
</organism>
<sequence>MVKTVRKTLAAAGIAAALVAGSLVSAPAAHASANNATPIYFTSYLWCKISKKSLEDEYSFAKDVTVSQCFYSSKRGQYYRVVAYNL</sequence>
<protein>
    <submittedName>
        <fullName evidence="2">Uncharacterized protein</fullName>
    </submittedName>
</protein>